<name>A0A069B4M5_BURPE</name>
<dbReference type="EMBL" id="JQIM01000010">
    <property type="protein sequence ID" value="KGX08671.1"/>
    <property type="molecule type" value="Genomic_DNA"/>
</dbReference>
<evidence type="ECO:0000313" key="4">
    <source>
        <dbReference type="Proteomes" id="UP000231878"/>
    </source>
</evidence>
<gene>
    <name evidence="2" type="ORF">CWD88_20740</name>
    <name evidence="1" type="ORF">Y036_2549</name>
</gene>
<protein>
    <submittedName>
        <fullName evidence="1">Uncharacterized protein</fullName>
    </submittedName>
</protein>
<proteinExistence type="predicted"/>
<comment type="caution">
    <text evidence="1">The sequence shown here is derived from an EMBL/GenBank/DDBJ whole genome shotgun (WGS) entry which is preliminary data.</text>
</comment>
<accession>A0A069B4M5</accession>
<sequence>MHLNLTIDSKPLAIEIDDVIVGLLAIRLNLPENADPRDAISRHLSEAGGPWILDEEHMRKRVLRRLILEVADPALVIRYLMVEQ</sequence>
<dbReference type="OMA" id="TIDAKHL"/>
<reference evidence="1 3" key="1">
    <citation type="submission" date="2014-08" db="EMBL/GenBank/DDBJ databases">
        <authorList>
            <person name="Bunnell A."/>
            <person name="Chain P.S."/>
            <person name="Chertkov O."/>
            <person name="Currie B.J."/>
            <person name="Daligault H.E."/>
            <person name="Davenport K.W."/>
            <person name="Davis C."/>
            <person name="Gleasner C.D."/>
            <person name="Johnson S.L."/>
            <person name="Kaestli M."/>
            <person name="Koren S."/>
            <person name="Kunde Y.A."/>
            <person name="Mayo M."/>
            <person name="McMurry K.K."/>
            <person name="Price E.P."/>
            <person name="Reitenga K.G."/>
            <person name="Robison R."/>
            <person name="Rosovitz M.J."/>
            <person name="Sarovich D.S."/>
            <person name="Teshima H."/>
        </authorList>
    </citation>
    <scope>NUCLEOTIDE SEQUENCE [LARGE SCALE GENOMIC DNA]</scope>
    <source>
        <strain evidence="1 3">MSHR44</strain>
    </source>
</reference>
<organism evidence="1 3">
    <name type="scientific">Burkholderia pseudomallei</name>
    <name type="common">Pseudomonas pseudomallei</name>
    <dbReference type="NCBI Taxonomy" id="28450"/>
    <lineage>
        <taxon>Bacteria</taxon>
        <taxon>Pseudomonadati</taxon>
        <taxon>Pseudomonadota</taxon>
        <taxon>Betaproteobacteria</taxon>
        <taxon>Burkholderiales</taxon>
        <taxon>Burkholderiaceae</taxon>
        <taxon>Burkholderia</taxon>
        <taxon>pseudomallei group</taxon>
    </lineage>
</organism>
<dbReference type="Proteomes" id="UP000030475">
    <property type="component" value="Unassembled WGS sequence"/>
</dbReference>
<evidence type="ECO:0000313" key="2">
    <source>
        <dbReference type="EMBL" id="PJO64457.1"/>
    </source>
</evidence>
<dbReference type="EMBL" id="PHRB01000021">
    <property type="protein sequence ID" value="PJO64457.1"/>
    <property type="molecule type" value="Genomic_DNA"/>
</dbReference>
<dbReference type="RefSeq" id="WP_004522089.1">
    <property type="nucleotide sequence ID" value="NZ_AP028071.1"/>
</dbReference>
<dbReference type="OrthoDB" id="8929420at2"/>
<dbReference type="AlphaFoldDB" id="A0A069B4M5"/>
<evidence type="ECO:0000313" key="3">
    <source>
        <dbReference type="Proteomes" id="UP000030475"/>
    </source>
</evidence>
<dbReference type="Proteomes" id="UP000231878">
    <property type="component" value="Unassembled WGS sequence"/>
</dbReference>
<dbReference type="GeneID" id="93061517"/>
<evidence type="ECO:0000313" key="1">
    <source>
        <dbReference type="EMBL" id="KGX08671.1"/>
    </source>
</evidence>
<dbReference type="KEGG" id="but:X994_3233"/>
<reference evidence="2 4" key="2">
    <citation type="submission" date="2017-11" db="EMBL/GenBank/DDBJ databases">
        <title>Molecular characterization of Burkholderia pseudomallei and closely related isolates from Vietnam.</title>
        <authorList>
            <person name="Ustinov D.V."/>
            <person name="Antonov A.S."/>
            <person name="Avdusheva E.F."/>
            <person name="Shpak I.M."/>
            <person name="Zakharova I.B."/>
            <person name="Thi L.A."/>
            <person name="Teteryatnikova N."/>
            <person name="Lopasteyskaya Y.A."/>
            <person name="Kuzyutina J.A."/>
            <person name="Ngo T.N."/>
            <person name="Victorov D.V."/>
        </authorList>
    </citation>
    <scope>NUCLEOTIDE SEQUENCE [LARGE SCALE GENOMIC DNA]</scope>
    <source>
        <strain evidence="2 4">V1512</strain>
    </source>
</reference>